<evidence type="ECO:0000313" key="5">
    <source>
        <dbReference type="Proteomes" id="UP001238088"/>
    </source>
</evidence>
<keyword evidence="5" id="KW-1185">Reference proteome</keyword>
<dbReference type="PANTHER" id="PTHR21666">
    <property type="entry name" value="PEPTIDASE-RELATED"/>
    <property type="match status" value="1"/>
</dbReference>
<accession>A0ABU0AQB1</accession>
<dbReference type="GO" id="GO:0016787">
    <property type="term" value="F:hydrolase activity"/>
    <property type="evidence" value="ECO:0007669"/>
    <property type="project" value="UniProtKB-KW"/>
</dbReference>
<dbReference type="InterPro" id="IPR011055">
    <property type="entry name" value="Dup_hybrid_motif"/>
</dbReference>
<feature type="coiled-coil region" evidence="1">
    <location>
        <begin position="12"/>
        <end position="39"/>
    </location>
</feature>
<gene>
    <name evidence="4" type="ORF">J2S17_005423</name>
</gene>
<keyword evidence="2" id="KW-0812">Transmembrane</keyword>
<feature type="transmembrane region" description="Helical" evidence="2">
    <location>
        <begin position="71"/>
        <end position="93"/>
    </location>
</feature>
<keyword evidence="4" id="KW-0378">Hydrolase</keyword>
<dbReference type="SUPFAM" id="SSF53955">
    <property type="entry name" value="Lysozyme-like"/>
    <property type="match status" value="1"/>
</dbReference>
<dbReference type="RefSeq" id="WP_307479674.1">
    <property type="nucleotide sequence ID" value="NZ_JAUSUB010000041.1"/>
</dbReference>
<keyword evidence="1" id="KW-0175">Coiled coil</keyword>
<evidence type="ECO:0000313" key="4">
    <source>
        <dbReference type="EMBL" id="MDQ0273491.1"/>
    </source>
</evidence>
<dbReference type="SUPFAM" id="SSF51261">
    <property type="entry name" value="Duplicated hybrid motif"/>
    <property type="match status" value="1"/>
</dbReference>
<evidence type="ECO:0000259" key="3">
    <source>
        <dbReference type="Pfam" id="PF01551"/>
    </source>
</evidence>
<keyword evidence="2" id="KW-1133">Transmembrane helix</keyword>
<comment type="caution">
    <text evidence="4">The sequence shown here is derived from an EMBL/GenBank/DDBJ whole genome shotgun (WGS) entry which is preliminary data.</text>
</comment>
<dbReference type="EMBL" id="JAUSUB010000041">
    <property type="protein sequence ID" value="MDQ0273491.1"/>
    <property type="molecule type" value="Genomic_DNA"/>
</dbReference>
<dbReference type="InterPro" id="IPR023346">
    <property type="entry name" value="Lysozyme-like_dom_sf"/>
</dbReference>
<dbReference type="Proteomes" id="UP001238088">
    <property type="component" value="Unassembled WGS sequence"/>
</dbReference>
<evidence type="ECO:0000256" key="2">
    <source>
        <dbReference type="SAM" id="Phobius"/>
    </source>
</evidence>
<reference evidence="4 5" key="1">
    <citation type="submission" date="2023-07" db="EMBL/GenBank/DDBJ databases">
        <title>Genomic Encyclopedia of Type Strains, Phase IV (KMG-IV): sequencing the most valuable type-strain genomes for metagenomic binning, comparative biology and taxonomic classification.</title>
        <authorList>
            <person name="Goeker M."/>
        </authorList>
    </citation>
    <scope>NUCLEOTIDE SEQUENCE [LARGE SCALE GENOMIC DNA]</scope>
    <source>
        <strain evidence="4 5">DSM 23494</strain>
    </source>
</reference>
<dbReference type="InterPro" id="IPR050570">
    <property type="entry name" value="Cell_wall_metabolism_enzyme"/>
</dbReference>
<dbReference type="InterPro" id="IPR016047">
    <property type="entry name" value="M23ase_b-sheet_dom"/>
</dbReference>
<evidence type="ECO:0000256" key="1">
    <source>
        <dbReference type="SAM" id="Coils"/>
    </source>
</evidence>
<dbReference type="Gene3D" id="2.70.70.10">
    <property type="entry name" value="Glucose Permease (Domain IIA)"/>
    <property type="match status" value="1"/>
</dbReference>
<dbReference type="Gene3D" id="1.10.530.10">
    <property type="match status" value="1"/>
</dbReference>
<feature type="domain" description="M23ase beta-sheet core" evidence="3">
    <location>
        <begin position="527"/>
        <end position="634"/>
    </location>
</feature>
<organism evidence="4 5">
    <name type="scientific">Cytobacillus purgationiresistens</name>
    <dbReference type="NCBI Taxonomy" id="863449"/>
    <lineage>
        <taxon>Bacteria</taxon>
        <taxon>Bacillati</taxon>
        <taxon>Bacillota</taxon>
        <taxon>Bacilli</taxon>
        <taxon>Bacillales</taxon>
        <taxon>Bacillaceae</taxon>
        <taxon>Cytobacillus</taxon>
    </lineage>
</organism>
<dbReference type="CDD" id="cd12797">
    <property type="entry name" value="M23_peptidase"/>
    <property type="match status" value="1"/>
</dbReference>
<keyword evidence="2" id="KW-0472">Membrane</keyword>
<sequence length="650" mass="71540">MPQQQQQQEDKNAIVEVAKQQAKNKAKKALRNKATALLKKGAKIAAKITLNAVMGAFKALLSFLATVGLPYILIIGGVLLAIFIIYFSVTFIFSDTDSGLNKVGKNLQNHIIAESEKTVDMSKPEQVPYRVPPELIIAALQLYESTNNGKSAKEAVTIMAETLKPVFTYEESEGSIETNIETCVTTDGKTNCSTDKEKKPYTVTMLTSVEAWDRIMTSTVTPFTTDWKTSVKETTEIKTRPKIDSEGFVVPDEVEEYEVIRVVTTKTRANTHIQDKIENEDYTYFNRVLSDSPFNYGQEDKLLVEALYEATGNYIAYKAWLTGNNSMVGYDGTVIPGEGVPAEYMQYYLEAEKVYKVDWYYIAAIHFVETGFSTHPTMISSAGAEGHVQFMPCTWLGWSYPGCKGSNGYVNLPDSIKYNPLQIKKYGGLGVDADKNGVASPWEIKDAIFTAASLLNRNGFSKNIDNAIFAYNRADWYVTKVKSKAQEFRDSAKYMGTGELNPGSFIRPTVGTITSTHGWRVIQGQKQFHNGIDIATKAPNTSIVSAADGVVTRVVTGCPPQGSFGNRCGGGFGNHVYIKHNVGGREYEAVYAHMRKVGGITLNQKVVQGQFLGIMGTSGSSTGVHLHFELHNGTRNGRATALNPALYVPL</sequence>
<dbReference type="Pfam" id="PF01551">
    <property type="entry name" value="Peptidase_M23"/>
    <property type="match status" value="1"/>
</dbReference>
<dbReference type="CDD" id="cd13399">
    <property type="entry name" value="Slt35-like"/>
    <property type="match status" value="1"/>
</dbReference>
<protein>
    <submittedName>
        <fullName evidence="4">Murein DD-endopeptidase MepM/ murein hydrolase activator NlpD</fullName>
    </submittedName>
</protein>
<name>A0ABU0AQB1_9BACI</name>
<dbReference type="PANTHER" id="PTHR21666:SF270">
    <property type="entry name" value="MUREIN HYDROLASE ACTIVATOR ENVC"/>
    <property type="match status" value="1"/>
</dbReference>
<proteinExistence type="predicted"/>